<dbReference type="EMBL" id="WHWC01000005">
    <property type="protein sequence ID" value="KAG8381945.1"/>
    <property type="molecule type" value="Genomic_DNA"/>
</dbReference>
<evidence type="ECO:0000313" key="1">
    <source>
        <dbReference type="EMBL" id="KAG8381945.1"/>
    </source>
</evidence>
<reference evidence="1" key="1">
    <citation type="submission" date="2019-10" db="EMBL/GenBank/DDBJ databases">
        <authorList>
            <person name="Zhang R."/>
            <person name="Pan Y."/>
            <person name="Wang J."/>
            <person name="Ma R."/>
            <person name="Yu S."/>
        </authorList>
    </citation>
    <scope>NUCLEOTIDE SEQUENCE</scope>
    <source>
        <strain evidence="1">LA-IB0</strain>
        <tissue evidence="1">Leaf</tissue>
    </source>
</reference>
<gene>
    <name evidence="1" type="ORF">BUALT_Bualt05G0025400</name>
</gene>
<name>A0AAV6XSF7_9LAMI</name>
<organism evidence="1 2">
    <name type="scientific">Buddleja alternifolia</name>
    <dbReference type="NCBI Taxonomy" id="168488"/>
    <lineage>
        <taxon>Eukaryota</taxon>
        <taxon>Viridiplantae</taxon>
        <taxon>Streptophyta</taxon>
        <taxon>Embryophyta</taxon>
        <taxon>Tracheophyta</taxon>
        <taxon>Spermatophyta</taxon>
        <taxon>Magnoliopsida</taxon>
        <taxon>eudicotyledons</taxon>
        <taxon>Gunneridae</taxon>
        <taxon>Pentapetalae</taxon>
        <taxon>asterids</taxon>
        <taxon>lamiids</taxon>
        <taxon>Lamiales</taxon>
        <taxon>Scrophulariaceae</taxon>
        <taxon>Buddlejeae</taxon>
        <taxon>Buddleja</taxon>
    </lineage>
</organism>
<proteinExistence type="predicted"/>
<accession>A0AAV6XSF7</accession>
<protein>
    <submittedName>
        <fullName evidence="1">Uncharacterized protein</fullName>
    </submittedName>
</protein>
<comment type="caution">
    <text evidence="1">The sequence shown here is derived from an EMBL/GenBank/DDBJ whole genome shotgun (WGS) entry which is preliminary data.</text>
</comment>
<dbReference type="Proteomes" id="UP000826271">
    <property type="component" value="Unassembled WGS sequence"/>
</dbReference>
<evidence type="ECO:0000313" key="2">
    <source>
        <dbReference type="Proteomes" id="UP000826271"/>
    </source>
</evidence>
<dbReference type="AlphaFoldDB" id="A0AAV6XSF7"/>
<keyword evidence="2" id="KW-1185">Reference proteome</keyword>
<sequence length="528" mass="60515">MGSGSSQEDQWWLQEEQLVTVCTRLEQVCSAGLTTAKDESLSNLWHMRLSQCGEIKLESLAKKSLIPFAKGVSLISCDSDKHKSVSFHSIDEKIDCFHPRIYECNEFSLEQRKESDGEAISCIFSGYKSLGVKRLWDVNRNILRCQDVLDTVEPRVSVPDLAPSSFLLKVCPVKEDCQKDVLEACNISDVPLTRDVEQGKLSPLLSTAVDFGWPTKEHRDFIEGKQEKFVIAQQCIKALQKNCVCSMKKAPRPPFNHGFESLVADQCICSRNVSGVCVFCNEFTDIILLRQYRLLEDGGLHLQVFCDGFWILSAMVSGYSMKAPNDRLFCNYTHFECKKLQKEKDEDRELRSISKYIEIFDSKIWTWKETQDVELPYYEVICSSNKAVSANNSIYWLTSHDNVLAFHEPEGTFQKFPLPEEVLQDKNKYSFKYKQLVEYKGRLGLIAERGKMEEESGKGSIVRSVGMRYADVAGFYNEGIAFLNAFYEVVFYNLEDCSFTRVDCDLKYAREVFRFRSDLERVNLGRDG</sequence>